<sequence>MISNLRLETNNLIPIRHSHVSPWKEIYGLNKDLLKVNINLDLIFLKKIGDGSVFKFWHDCWFGTSNFMSLFPRMYALETHKDCLISESCFSGGLMDLSSHVWAWRRSPRDGIEKAQFDDLVNLLLGFKPTDVKWNKTLPIKINIHSWRLSKDRLPTRSNLDARGIDIDSLRCPVCNDAIESTPHLFVECTIASDIWSRIKDWWGLVCTLNNLDGILSWHETAHLNTKEKLCLDVVVNTSTGSFNAIEIEFALT</sequence>
<name>A0A2U1PJH2_ARTAN</name>
<proteinExistence type="predicted"/>
<dbReference type="PANTHER" id="PTHR36617">
    <property type="entry name" value="PROTEIN, PUTATIVE-RELATED"/>
    <property type="match status" value="1"/>
</dbReference>
<dbReference type="AlphaFoldDB" id="A0A2U1PJH2"/>
<comment type="caution">
    <text evidence="2">The sequence shown here is derived from an EMBL/GenBank/DDBJ whole genome shotgun (WGS) entry which is preliminary data.</text>
</comment>
<dbReference type="Proteomes" id="UP000245207">
    <property type="component" value="Unassembled WGS sequence"/>
</dbReference>
<dbReference type="Pfam" id="PF13966">
    <property type="entry name" value="zf-RVT"/>
    <property type="match status" value="1"/>
</dbReference>
<reference evidence="2 3" key="1">
    <citation type="journal article" date="2018" name="Mol. Plant">
        <title>The genome of Artemisia annua provides insight into the evolution of Asteraceae family and artemisinin biosynthesis.</title>
        <authorList>
            <person name="Shen Q."/>
            <person name="Zhang L."/>
            <person name="Liao Z."/>
            <person name="Wang S."/>
            <person name="Yan T."/>
            <person name="Shi P."/>
            <person name="Liu M."/>
            <person name="Fu X."/>
            <person name="Pan Q."/>
            <person name="Wang Y."/>
            <person name="Lv Z."/>
            <person name="Lu X."/>
            <person name="Zhang F."/>
            <person name="Jiang W."/>
            <person name="Ma Y."/>
            <person name="Chen M."/>
            <person name="Hao X."/>
            <person name="Li L."/>
            <person name="Tang Y."/>
            <person name="Lv G."/>
            <person name="Zhou Y."/>
            <person name="Sun X."/>
            <person name="Brodelius P.E."/>
            <person name="Rose J.K.C."/>
            <person name="Tang K."/>
        </authorList>
    </citation>
    <scope>NUCLEOTIDE SEQUENCE [LARGE SCALE GENOMIC DNA]</scope>
    <source>
        <strain evidence="3">cv. Huhao1</strain>
        <tissue evidence="2">Leaf</tissue>
    </source>
</reference>
<evidence type="ECO:0000259" key="1">
    <source>
        <dbReference type="Pfam" id="PF13966"/>
    </source>
</evidence>
<gene>
    <name evidence="2" type="ORF">CTI12_AA140250</name>
</gene>
<dbReference type="InterPro" id="IPR026960">
    <property type="entry name" value="RVT-Znf"/>
</dbReference>
<organism evidence="2 3">
    <name type="scientific">Artemisia annua</name>
    <name type="common">Sweet wormwood</name>
    <dbReference type="NCBI Taxonomy" id="35608"/>
    <lineage>
        <taxon>Eukaryota</taxon>
        <taxon>Viridiplantae</taxon>
        <taxon>Streptophyta</taxon>
        <taxon>Embryophyta</taxon>
        <taxon>Tracheophyta</taxon>
        <taxon>Spermatophyta</taxon>
        <taxon>Magnoliopsida</taxon>
        <taxon>eudicotyledons</taxon>
        <taxon>Gunneridae</taxon>
        <taxon>Pentapetalae</taxon>
        <taxon>asterids</taxon>
        <taxon>campanulids</taxon>
        <taxon>Asterales</taxon>
        <taxon>Asteraceae</taxon>
        <taxon>Asteroideae</taxon>
        <taxon>Anthemideae</taxon>
        <taxon>Artemisiinae</taxon>
        <taxon>Artemisia</taxon>
    </lineage>
</organism>
<dbReference type="EMBL" id="PKPP01001075">
    <property type="protein sequence ID" value="PWA85898.1"/>
    <property type="molecule type" value="Genomic_DNA"/>
</dbReference>
<keyword evidence="3" id="KW-1185">Reference proteome</keyword>
<protein>
    <submittedName>
        <fullName evidence="2">Reverse transcriptase domain, Reverse transcriptase zinc-binding domain protein</fullName>
    </submittedName>
</protein>
<dbReference type="PANTHER" id="PTHR36617:SF16">
    <property type="entry name" value="OS04G0516500 PROTEIN"/>
    <property type="match status" value="1"/>
</dbReference>
<keyword evidence="2" id="KW-0695">RNA-directed DNA polymerase</keyword>
<keyword evidence="2" id="KW-0808">Transferase</keyword>
<evidence type="ECO:0000313" key="2">
    <source>
        <dbReference type="EMBL" id="PWA85898.1"/>
    </source>
</evidence>
<accession>A0A2U1PJH2</accession>
<evidence type="ECO:0000313" key="3">
    <source>
        <dbReference type="Proteomes" id="UP000245207"/>
    </source>
</evidence>
<keyword evidence="2" id="KW-0548">Nucleotidyltransferase</keyword>
<dbReference type="GO" id="GO:0003964">
    <property type="term" value="F:RNA-directed DNA polymerase activity"/>
    <property type="evidence" value="ECO:0007669"/>
    <property type="project" value="UniProtKB-KW"/>
</dbReference>
<feature type="domain" description="Reverse transcriptase zinc-binding" evidence="1">
    <location>
        <begin position="130"/>
        <end position="196"/>
    </location>
</feature>
<dbReference type="OrthoDB" id="1752011at2759"/>